<dbReference type="GO" id="GO:0030497">
    <property type="term" value="P:fatty acid elongation"/>
    <property type="evidence" value="ECO:0007669"/>
    <property type="project" value="TreeGrafter"/>
</dbReference>
<evidence type="ECO:0000259" key="2">
    <source>
        <dbReference type="SMART" id="SM00822"/>
    </source>
</evidence>
<dbReference type="EMBL" id="QURL01000005">
    <property type="protein sequence ID" value="RFC62838.1"/>
    <property type="molecule type" value="Genomic_DNA"/>
</dbReference>
<feature type="domain" description="Ketoreductase" evidence="2">
    <location>
        <begin position="7"/>
        <end position="196"/>
    </location>
</feature>
<accession>A0A371X0R6</accession>
<name>A0A371X0R6_9HYPH</name>
<proteinExistence type="inferred from homology"/>
<dbReference type="RefSeq" id="WP_116683654.1">
    <property type="nucleotide sequence ID" value="NZ_QURL01000005.1"/>
</dbReference>
<dbReference type="SUPFAM" id="SSF51735">
    <property type="entry name" value="NAD(P)-binding Rossmann-fold domains"/>
    <property type="match status" value="1"/>
</dbReference>
<dbReference type="InterPro" id="IPR020904">
    <property type="entry name" value="Sc_DH/Rdtase_CS"/>
</dbReference>
<dbReference type="PRINTS" id="PR00080">
    <property type="entry name" value="SDRFAMILY"/>
</dbReference>
<protein>
    <submittedName>
        <fullName evidence="3">SDR family oxidoreductase</fullName>
    </submittedName>
</protein>
<dbReference type="PRINTS" id="PR00081">
    <property type="entry name" value="GDHRDH"/>
</dbReference>
<dbReference type="Pfam" id="PF13561">
    <property type="entry name" value="adh_short_C2"/>
    <property type="match status" value="1"/>
</dbReference>
<dbReference type="InterPro" id="IPR002347">
    <property type="entry name" value="SDR_fam"/>
</dbReference>
<comment type="similarity">
    <text evidence="1">Belongs to the short-chain dehydrogenases/reductases (SDR) family.</text>
</comment>
<dbReference type="FunFam" id="3.40.50.720:FF:000084">
    <property type="entry name" value="Short-chain dehydrogenase reductase"/>
    <property type="match status" value="1"/>
</dbReference>
<dbReference type="InterPro" id="IPR036291">
    <property type="entry name" value="NAD(P)-bd_dom_sf"/>
</dbReference>
<dbReference type="PANTHER" id="PTHR42760">
    <property type="entry name" value="SHORT-CHAIN DEHYDROGENASES/REDUCTASES FAMILY MEMBER"/>
    <property type="match status" value="1"/>
</dbReference>
<dbReference type="PANTHER" id="PTHR42760:SF40">
    <property type="entry name" value="3-OXOACYL-[ACYL-CARRIER-PROTEIN] REDUCTASE, CHLOROPLASTIC"/>
    <property type="match status" value="1"/>
</dbReference>
<dbReference type="InterPro" id="IPR057326">
    <property type="entry name" value="KR_dom"/>
</dbReference>
<keyword evidence="4" id="KW-1185">Reference proteome</keyword>
<dbReference type="SMART" id="SM00822">
    <property type="entry name" value="PKS_KR"/>
    <property type="match status" value="1"/>
</dbReference>
<dbReference type="GO" id="GO:0016616">
    <property type="term" value="F:oxidoreductase activity, acting on the CH-OH group of donors, NAD or NADP as acceptor"/>
    <property type="evidence" value="ECO:0007669"/>
    <property type="project" value="TreeGrafter"/>
</dbReference>
<reference evidence="3 4" key="1">
    <citation type="submission" date="2018-08" db="EMBL/GenBank/DDBJ databases">
        <title>Fulvimarina sp. 85, whole genome shotgun sequence.</title>
        <authorList>
            <person name="Tuo L."/>
        </authorList>
    </citation>
    <scope>NUCLEOTIDE SEQUENCE [LARGE SCALE GENOMIC DNA]</scope>
    <source>
        <strain evidence="3 4">85</strain>
    </source>
</reference>
<dbReference type="Gene3D" id="3.40.50.720">
    <property type="entry name" value="NAD(P)-binding Rossmann-like Domain"/>
    <property type="match status" value="1"/>
</dbReference>
<gene>
    <name evidence="3" type="ORF">DYI37_12820</name>
</gene>
<organism evidence="3 4">
    <name type="scientific">Fulvimarina endophytica</name>
    <dbReference type="NCBI Taxonomy" id="2293836"/>
    <lineage>
        <taxon>Bacteria</taxon>
        <taxon>Pseudomonadati</taxon>
        <taxon>Pseudomonadota</taxon>
        <taxon>Alphaproteobacteria</taxon>
        <taxon>Hyphomicrobiales</taxon>
        <taxon>Aurantimonadaceae</taxon>
        <taxon>Fulvimarina</taxon>
    </lineage>
</organism>
<dbReference type="Proteomes" id="UP000264310">
    <property type="component" value="Unassembled WGS sequence"/>
</dbReference>
<comment type="caution">
    <text evidence="3">The sequence shown here is derived from an EMBL/GenBank/DDBJ whole genome shotgun (WGS) entry which is preliminary data.</text>
</comment>
<dbReference type="PROSITE" id="PS00061">
    <property type="entry name" value="ADH_SHORT"/>
    <property type="match status" value="1"/>
</dbReference>
<dbReference type="CDD" id="cd05233">
    <property type="entry name" value="SDR_c"/>
    <property type="match status" value="1"/>
</dbReference>
<evidence type="ECO:0000256" key="1">
    <source>
        <dbReference type="ARBA" id="ARBA00006484"/>
    </source>
</evidence>
<evidence type="ECO:0000313" key="4">
    <source>
        <dbReference type="Proteomes" id="UP000264310"/>
    </source>
</evidence>
<dbReference type="OrthoDB" id="20590at2"/>
<evidence type="ECO:0000313" key="3">
    <source>
        <dbReference type="EMBL" id="RFC62838.1"/>
    </source>
</evidence>
<dbReference type="AlphaFoldDB" id="A0A371X0R6"/>
<sequence length="252" mass="25941">MSDHEPRLLLITGGSRGIGAALAKLAAEEGWTVALTYRSARDEAETVAAAIENSGGTASVHHCDTADQASIQALFDEIDGLGTPLRGLANNAGVINPAKPFIEKSADEIARLYAVNTVGATLVLQEAAKRMARSRGGKGGSIVTTSSIASRLGGAGASVEYSASKAAVDSLTFGLGTELAGEGIRVNAVRPGIIDTEIHADLGMPDRARKIANQLPMKRAGTADEVAKTILFLLSEDASYVSNALLDVSGGR</sequence>